<accession>A0A1F6FT39</accession>
<dbReference type="EMBL" id="MFMT01000008">
    <property type="protein sequence ID" value="OGG89037.1"/>
    <property type="molecule type" value="Genomic_DNA"/>
</dbReference>
<evidence type="ECO:0000313" key="1">
    <source>
        <dbReference type="EMBL" id="OGG89037.1"/>
    </source>
</evidence>
<protein>
    <submittedName>
        <fullName evidence="1">Uncharacterized protein</fullName>
    </submittedName>
</protein>
<sequence length="251" mass="29726">MPIVLIKSSFVHKPPCTFEPTWYDIDMKALLHMRQQAEKLRRQGATYQEILRQVPVAKSSLSLWLRDFPLTKDEKHLLKKRTDSNISLGRIRSAASNHQNKIDKDQLLLQEARKEFEANKDYPLFHVGIALYWAEGAKRNSTFLFTNSDETMIEVIVRWLETFTEYKRADLGYRLYLHHPFIRDNWEAWWQKELSASSAQFKKTIIKPTGLGVKKRPNYRGCLRIEVPRSTNLLTKIKFWMNMLVEYHTKQ</sequence>
<comment type="caution">
    <text evidence="1">The sequence shown here is derived from an EMBL/GenBank/DDBJ whole genome shotgun (WGS) entry which is preliminary data.</text>
</comment>
<proteinExistence type="predicted"/>
<gene>
    <name evidence="1" type="ORF">A2592_01085</name>
</gene>
<dbReference type="Proteomes" id="UP000179230">
    <property type="component" value="Unassembled WGS sequence"/>
</dbReference>
<reference evidence="1 2" key="1">
    <citation type="journal article" date="2016" name="Nat. Commun.">
        <title>Thousands of microbial genomes shed light on interconnected biogeochemical processes in an aquifer system.</title>
        <authorList>
            <person name="Anantharaman K."/>
            <person name="Brown C.T."/>
            <person name="Hug L.A."/>
            <person name="Sharon I."/>
            <person name="Castelle C.J."/>
            <person name="Probst A.J."/>
            <person name="Thomas B.C."/>
            <person name="Singh A."/>
            <person name="Wilkins M.J."/>
            <person name="Karaoz U."/>
            <person name="Brodie E.L."/>
            <person name="Williams K.H."/>
            <person name="Hubbard S.S."/>
            <person name="Banfield J.F."/>
        </authorList>
    </citation>
    <scope>NUCLEOTIDE SEQUENCE [LARGE SCALE GENOMIC DNA]</scope>
</reference>
<evidence type="ECO:0000313" key="2">
    <source>
        <dbReference type="Proteomes" id="UP000179230"/>
    </source>
</evidence>
<organism evidence="1 2">
    <name type="scientific">Candidatus Kaiserbacteria bacterium RIFOXYD1_FULL_42_15</name>
    <dbReference type="NCBI Taxonomy" id="1798532"/>
    <lineage>
        <taxon>Bacteria</taxon>
        <taxon>Candidatus Kaiseribacteriota</taxon>
    </lineage>
</organism>
<name>A0A1F6FT39_9BACT</name>
<dbReference type="AlphaFoldDB" id="A0A1F6FT39"/>